<dbReference type="SUPFAM" id="SSF50353">
    <property type="entry name" value="Cytokine"/>
    <property type="match status" value="1"/>
</dbReference>
<dbReference type="EMBL" id="DQ288858">
    <property type="protein sequence ID" value="ABQ52076.1"/>
    <property type="molecule type" value="Genomic_DNA"/>
</dbReference>
<dbReference type="KEGG" id="vg:5184205"/>
<feature type="region of interest" description="Disordered" evidence="1">
    <location>
        <begin position="23"/>
        <end position="51"/>
    </location>
</feature>
<gene>
    <name evidence="3" type="primary">fgf-3</name>
    <name evidence="3" type="ORF">SlGVgp133</name>
</gene>
<reference evidence="3 4" key="1">
    <citation type="journal article" date="2008" name="J. Microbiol.">
        <title>Molecular and phylogenetic characterization of Spodoptera litura granulovirus.</title>
        <authorList>
            <person name="Wang Y."/>
            <person name="Choi J.Y."/>
            <person name="Roh J.Y."/>
            <person name="Woo S.D."/>
            <person name="Jin B.R."/>
            <person name="Je Y.H."/>
        </authorList>
    </citation>
    <scope>NUCLEOTIDE SEQUENCE [LARGE SCALE GENOMIC DNA]</scope>
    <source>
        <strain evidence="3">SlGV-K1</strain>
    </source>
</reference>
<evidence type="ECO:0000313" key="4">
    <source>
        <dbReference type="Proteomes" id="UP000202782"/>
    </source>
</evidence>
<keyword evidence="2" id="KW-1133">Transmembrane helix</keyword>
<dbReference type="GeneID" id="5184205"/>
<sequence>MYYLSTVALLFAAAAAAANTTITSSSPSSSSSPITSSPPPPPPTLSIVNNSTTSSTINATTASPVTNATARPVVKMDSLKALVYHQKIVRIYKIINDFYYYLQPDENDKLGLYLAHSTTRIPPSNIIQYTLVNYDMNEEDNEFVVLRFQSTLSYICLNHCAKFYTSQRLNHDCVFAMNDVDTEDGYEGVDSTVILIKYMGGEEKKMYLEFYKGYYSLSETNDGKSTVMYNKLITETVKDPKYNLTQLVDGVDEEVCVTFWRKESTTAIPETYNTFDRIGVPILIACVTTVILLTGVIVMIFIVLHFKHKRKQ</sequence>
<accession>A5IZY5</accession>
<dbReference type="InterPro" id="IPR008996">
    <property type="entry name" value="IL1/FGF"/>
</dbReference>
<keyword evidence="2" id="KW-0472">Membrane</keyword>
<name>A5IZY5_9BBAC</name>
<feature type="transmembrane region" description="Helical" evidence="2">
    <location>
        <begin position="282"/>
        <end position="306"/>
    </location>
</feature>
<evidence type="ECO:0000256" key="2">
    <source>
        <dbReference type="SAM" id="Phobius"/>
    </source>
</evidence>
<proteinExistence type="predicted"/>
<dbReference type="RefSeq" id="YP_001257084.1">
    <property type="nucleotide sequence ID" value="NC_009503.1"/>
</dbReference>
<keyword evidence="2" id="KW-0812">Transmembrane</keyword>
<feature type="compositionally biased region" description="Low complexity" evidence="1">
    <location>
        <begin position="23"/>
        <end position="35"/>
    </location>
</feature>
<organism evidence="3 4">
    <name type="scientific">Spodoptera litura granulovirus</name>
    <dbReference type="NCBI Taxonomy" id="359919"/>
    <lineage>
        <taxon>Viruses</taxon>
        <taxon>Viruses incertae sedis</taxon>
        <taxon>Naldaviricetes</taxon>
        <taxon>Lefavirales</taxon>
        <taxon>Baculoviridae</taxon>
        <taxon>Betabaculovirus</taxon>
        <taxon>Betabaculovirus spliturae</taxon>
    </lineage>
</organism>
<keyword evidence="4" id="KW-1185">Reference proteome</keyword>
<evidence type="ECO:0000256" key="1">
    <source>
        <dbReference type="SAM" id="MobiDB-lite"/>
    </source>
</evidence>
<dbReference type="OrthoDB" id="12424at10239"/>
<protein>
    <submittedName>
        <fullName evidence="3">Fgf-3</fullName>
    </submittedName>
</protein>
<evidence type="ECO:0000313" key="3">
    <source>
        <dbReference type="EMBL" id="ABQ52076.1"/>
    </source>
</evidence>
<dbReference type="Proteomes" id="UP000202782">
    <property type="component" value="Segment"/>
</dbReference>